<keyword evidence="6" id="KW-0378">Hydrolase</keyword>
<dbReference type="AlphaFoldDB" id="C2CK56"/>
<keyword evidence="2 6" id="KW-0547">Nucleotide-binding</keyword>
<accession>C2CK56</accession>
<evidence type="ECO:0000256" key="2">
    <source>
        <dbReference type="ARBA" id="ARBA00022741"/>
    </source>
</evidence>
<dbReference type="Gene3D" id="3.40.50.300">
    <property type="entry name" value="P-loop containing nucleotide triphosphate hydrolases"/>
    <property type="match status" value="1"/>
</dbReference>
<keyword evidence="1 6" id="KW-0479">Metal-binding</keyword>
<dbReference type="eggNOG" id="COG0489">
    <property type="taxonomic scope" value="Bacteria"/>
</dbReference>
<dbReference type="GO" id="GO:0016226">
    <property type="term" value="P:iron-sulfur cluster assembly"/>
    <property type="evidence" value="ECO:0007669"/>
    <property type="project" value="InterPro"/>
</dbReference>
<gene>
    <name evidence="7" type="ORF">HMPREF0077_1866</name>
</gene>
<sequence length="269" mass="29419">MLRKGENMQKKNINLDKFKIKVHEGSSIKKVIAVMSGKGGVGKSSVSALLANNLNKKGYKVAVFDADITGPSMAEAFGIDEAVRGTKEGLMYPAISRDGIKLISVNMILREKTDPVIWRSSIVTNVLKQFYTDVDWGEIDYMIVDMPPGTADVPLTVFQSLPIDGVVAVATPQGLVEMVVEKSIKMAKMMGKNIIGLVENMSYFKCPDCGSVHQIFGKSNLSEVAEKYDITCIAKLPIDPQIAEKIDSGLCEDIDMKELSPIIEKIESL</sequence>
<keyword evidence="5 6" id="KW-0411">Iron-sulfur</keyword>
<evidence type="ECO:0000256" key="1">
    <source>
        <dbReference type="ARBA" id="ARBA00022723"/>
    </source>
</evidence>
<dbReference type="GO" id="GO:0046872">
    <property type="term" value="F:metal ion binding"/>
    <property type="evidence" value="ECO:0007669"/>
    <property type="project" value="UniProtKB-KW"/>
</dbReference>
<dbReference type="InterPro" id="IPR019591">
    <property type="entry name" value="Mrp/NBP35_ATP-bd"/>
</dbReference>
<reference evidence="7 8" key="1">
    <citation type="submission" date="2009-01" db="EMBL/GenBank/DDBJ databases">
        <authorList>
            <person name="Qin X."/>
            <person name="Bachman B."/>
            <person name="Battles P."/>
            <person name="Bell A."/>
            <person name="Bess C."/>
            <person name="Bickham C."/>
            <person name="Chaboub L."/>
            <person name="Chen D."/>
            <person name="Coyle M."/>
            <person name="Deiros D.R."/>
            <person name="Dinh H."/>
            <person name="Forbes L."/>
            <person name="Fowler G."/>
            <person name="Francisco L."/>
            <person name="Fu Q."/>
            <person name="Gubbala S."/>
            <person name="Hale W."/>
            <person name="Han Y."/>
            <person name="Hemphill L."/>
            <person name="Highlander S.K."/>
            <person name="Hirani K."/>
            <person name="Hogues M."/>
            <person name="Jackson L."/>
            <person name="Jakkamsetti A."/>
            <person name="Javaid M."/>
            <person name="Jiang H."/>
            <person name="Korchina V."/>
            <person name="Kovar C."/>
            <person name="Lara F."/>
            <person name="Lee S."/>
            <person name="Mata R."/>
            <person name="Mathew T."/>
            <person name="Moen C."/>
            <person name="Morales K."/>
            <person name="Munidasa M."/>
            <person name="Nazareth L."/>
            <person name="Ngo R."/>
            <person name="Nguyen L."/>
            <person name="Okwuonu G."/>
            <person name="Ongeri F."/>
            <person name="Patil S."/>
            <person name="Petrosino J."/>
            <person name="Pham C."/>
            <person name="Pham P."/>
            <person name="Pu L.-L."/>
            <person name="Puazo M."/>
            <person name="Raj R."/>
            <person name="Reid J."/>
            <person name="Rouhana J."/>
            <person name="Saada N."/>
            <person name="Shang Y."/>
            <person name="Simmons D."/>
            <person name="Thornton R."/>
            <person name="Warren J."/>
            <person name="Weissenberger G."/>
            <person name="Zhang J."/>
            <person name="Zhang L."/>
            <person name="Zhou C."/>
            <person name="Zhu D."/>
            <person name="Muzny D."/>
            <person name="Worley K."/>
            <person name="Gibbs R."/>
        </authorList>
    </citation>
    <scope>NUCLEOTIDE SEQUENCE [LARGE SCALE GENOMIC DNA]</scope>
    <source>
        <strain evidence="7 8">ATCC 35098</strain>
    </source>
</reference>
<dbReference type="SUPFAM" id="SSF52540">
    <property type="entry name" value="P-loop containing nucleoside triphosphate hydrolases"/>
    <property type="match status" value="1"/>
</dbReference>
<dbReference type="FunFam" id="3.40.50.300:FF:001119">
    <property type="entry name" value="Iron-sulfur cluster carrier protein"/>
    <property type="match status" value="1"/>
</dbReference>
<comment type="similarity">
    <text evidence="6">Belongs to the Mrp/NBP35 ATP-binding proteins family.</text>
</comment>
<evidence type="ECO:0000313" key="7">
    <source>
        <dbReference type="EMBL" id="EEI81987.1"/>
    </source>
</evidence>
<evidence type="ECO:0000256" key="5">
    <source>
        <dbReference type="ARBA" id="ARBA00023014"/>
    </source>
</evidence>
<feature type="binding site" evidence="6">
    <location>
        <begin position="37"/>
        <end position="44"/>
    </location>
    <ligand>
        <name>ATP</name>
        <dbReference type="ChEBI" id="CHEBI:30616"/>
    </ligand>
</feature>
<dbReference type="PANTHER" id="PTHR42961:SF2">
    <property type="entry name" value="IRON-SULFUR PROTEIN NUBPL"/>
    <property type="match status" value="1"/>
</dbReference>
<comment type="caution">
    <text evidence="7">The sequence shown here is derived from an EMBL/GenBank/DDBJ whole genome shotgun (WGS) entry which is preliminary data.</text>
</comment>
<evidence type="ECO:0000256" key="3">
    <source>
        <dbReference type="ARBA" id="ARBA00022840"/>
    </source>
</evidence>
<dbReference type="HAMAP" id="MF_02040">
    <property type="entry name" value="Mrp_NBP35"/>
    <property type="match status" value="1"/>
</dbReference>
<dbReference type="InterPro" id="IPR033756">
    <property type="entry name" value="YlxH/NBP35"/>
</dbReference>
<dbReference type="GO" id="GO:0016887">
    <property type="term" value="F:ATP hydrolysis activity"/>
    <property type="evidence" value="ECO:0007669"/>
    <property type="project" value="UniProtKB-UniRule"/>
</dbReference>
<keyword evidence="3 6" id="KW-0067">ATP-binding</keyword>
<name>C2CK56_9FIRM</name>
<keyword evidence="4 6" id="KW-0408">Iron</keyword>
<comment type="function">
    <text evidence="6">Binds and transfers iron-sulfur (Fe-S) clusters to target apoproteins. Can hydrolyze ATP.</text>
</comment>
<dbReference type="EMBL" id="ACGC01000118">
    <property type="protein sequence ID" value="EEI81987.1"/>
    <property type="molecule type" value="Genomic_DNA"/>
</dbReference>
<protein>
    <recommendedName>
        <fullName evidence="6">Iron-sulfur cluster carrier protein</fullName>
    </recommendedName>
</protein>
<dbReference type="PANTHER" id="PTHR42961">
    <property type="entry name" value="IRON-SULFUR PROTEIN NUBPL"/>
    <property type="match status" value="1"/>
</dbReference>
<dbReference type="HOGENOM" id="CLU_024839_0_2_9"/>
<evidence type="ECO:0000256" key="4">
    <source>
        <dbReference type="ARBA" id="ARBA00023004"/>
    </source>
</evidence>
<dbReference type="CDD" id="cd02037">
    <property type="entry name" value="Mrp_NBP35"/>
    <property type="match status" value="1"/>
</dbReference>
<dbReference type="Proteomes" id="UP000003744">
    <property type="component" value="Unassembled WGS sequence"/>
</dbReference>
<dbReference type="GO" id="GO:0005524">
    <property type="term" value="F:ATP binding"/>
    <property type="evidence" value="ECO:0007669"/>
    <property type="project" value="UniProtKB-UniRule"/>
</dbReference>
<evidence type="ECO:0000256" key="6">
    <source>
        <dbReference type="HAMAP-Rule" id="MF_02040"/>
    </source>
</evidence>
<dbReference type="InterPro" id="IPR044304">
    <property type="entry name" value="NUBPL-like"/>
</dbReference>
<dbReference type="GO" id="GO:0051539">
    <property type="term" value="F:4 iron, 4 sulfur cluster binding"/>
    <property type="evidence" value="ECO:0007669"/>
    <property type="project" value="TreeGrafter"/>
</dbReference>
<dbReference type="GO" id="GO:0140663">
    <property type="term" value="F:ATP-dependent FeS chaperone activity"/>
    <property type="evidence" value="ECO:0007669"/>
    <property type="project" value="InterPro"/>
</dbReference>
<proteinExistence type="inferred from homology"/>
<dbReference type="Pfam" id="PF10609">
    <property type="entry name" value="ParA"/>
    <property type="match status" value="1"/>
</dbReference>
<dbReference type="InterPro" id="IPR027417">
    <property type="entry name" value="P-loop_NTPase"/>
</dbReference>
<organism evidence="7 8">
    <name type="scientific">Anaerococcus tetradius ATCC 35098</name>
    <dbReference type="NCBI Taxonomy" id="525255"/>
    <lineage>
        <taxon>Bacteria</taxon>
        <taxon>Bacillati</taxon>
        <taxon>Bacillota</taxon>
        <taxon>Tissierellia</taxon>
        <taxon>Tissierellales</taxon>
        <taxon>Peptoniphilaceae</taxon>
        <taxon>Anaerococcus</taxon>
    </lineage>
</organism>
<comment type="subunit">
    <text evidence="6">Homodimer.</text>
</comment>
<evidence type="ECO:0000313" key="8">
    <source>
        <dbReference type="Proteomes" id="UP000003744"/>
    </source>
</evidence>